<keyword evidence="1" id="KW-0175">Coiled coil</keyword>
<accession>A0AAU6W3V4</accession>
<evidence type="ECO:0000313" key="3">
    <source>
        <dbReference type="EMBL" id="XAI71058.1"/>
    </source>
</evidence>
<dbReference type="PROSITE" id="PS51688">
    <property type="entry name" value="ICA"/>
    <property type="match status" value="1"/>
</dbReference>
<proteinExistence type="predicted"/>
<reference evidence="3" key="1">
    <citation type="journal article" date="2024" name="J. Gen. Virol.">
        <title>Novel phages of Pseudomonas syringae unveil numerous potential auxiliary metabolic genes.</title>
        <authorList>
            <person name="Feltin C."/>
            <person name="Garneau J.R."/>
            <person name="Morris C.E."/>
            <person name="Berard A."/>
            <person name="Torres-Barcelo C."/>
        </authorList>
    </citation>
    <scope>NUCLEOTIDE SEQUENCE</scope>
</reference>
<sequence length="531" mass="55570">MAVTKIPFKAKHGLASFEDSTFSKAVTITGNLTVNGAAGLTVKKVIQSGTDSMVIPKGTTAQRDVAPVVGSFRANTETNNFEGYIDGTWAILGGTTSLKTGAYQNIELITAAAGLGHEVIAGDSGVRVYRDVVGIGSGAASVTGALVFKLPAFSKNGNTMIRMRFVGLNFAGNQTAFELDVGGYWYSTTPGWNQLKCISKGATPVTQVRGAIAADGSPVIIIGADATVWAYPKVVLEMLEVTHAGVAQNWYTGWTAIVEASTAAYTSPATAVLEQVYTTSNFDPATKLNVAGGTITGALNVNGALTVGGLATFSSGAQSTSYIGNGNGLYNYVSSGPVTRGSYYVNSGATGGSFNSWNTTRPAALQVDAISDTSAYMIWRATNWGSRHLAAMEAYAGGSSATIPTVVIHVGGTSNAFTFDGSGNFSAVGNVTAFSDKRLKTDLVRIENALDKVETLTGYTFTRTDTGERQTGLIAQDVLKVLPEAINVMDNPQQTLGVAYGNLMGLIVEALKELRGDLKDLKERVSELEKL</sequence>
<organism evidence="3">
    <name type="scientific">Pseudomonas phage Cygsa01</name>
    <dbReference type="NCBI Taxonomy" id="3138529"/>
    <lineage>
        <taxon>Viruses</taxon>
    </lineage>
</organism>
<evidence type="ECO:0000256" key="1">
    <source>
        <dbReference type="SAM" id="Coils"/>
    </source>
</evidence>
<protein>
    <recommendedName>
        <fullName evidence="2">Peptidase S74 domain-containing protein</fullName>
    </recommendedName>
</protein>
<feature type="coiled-coil region" evidence="1">
    <location>
        <begin position="504"/>
        <end position="531"/>
    </location>
</feature>
<dbReference type="InterPro" id="IPR030392">
    <property type="entry name" value="S74_ICA"/>
</dbReference>
<gene>
    <name evidence="3" type="ORF">Cygsa01_00012</name>
</gene>
<feature type="domain" description="Peptidase S74" evidence="2">
    <location>
        <begin position="435"/>
        <end position="525"/>
    </location>
</feature>
<dbReference type="EMBL" id="PP179332">
    <property type="protein sequence ID" value="XAI71058.1"/>
    <property type="molecule type" value="Genomic_DNA"/>
</dbReference>
<evidence type="ECO:0000259" key="2">
    <source>
        <dbReference type="PROSITE" id="PS51688"/>
    </source>
</evidence>
<dbReference type="Pfam" id="PF13884">
    <property type="entry name" value="Peptidase_S74"/>
    <property type="match status" value="1"/>
</dbReference>
<name>A0AAU6W3V4_9VIRU</name>